<evidence type="ECO:0008006" key="2">
    <source>
        <dbReference type="Google" id="ProtNLM"/>
    </source>
</evidence>
<dbReference type="EMBL" id="MN738815">
    <property type="protein sequence ID" value="QHS84830.1"/>
    <property type="molecule type" value="Genomic_DNA"/>
</dbReference>
<reference evidence="1" key="1">
    <citation type="journal article" date="2020" name="Nature">
        <title>Giant virus diversity and host interactions through global metagenomics.</title>
        <authorList>
            <person name="Schulz F."/>
            <person name="Roux S."/>
            <person name="Paez-Espino D."/>
            <person name="Jungbluth S."/>
            <person name="Walsh D.A."/>
            <person name="Denef V.J."/>
            <person name="McMahon K.D."/>
            <person name="Konstantinidis K.T."/>
            <person name="Eloe-Fadrosh E.A."/>
            <person name="Kyrpides N.C."/>
            <person name="Woyke T."/>
        </authorList>
    </citation>
    <scope>NUCLEOTIDE SEQUENCE</scope>
    <source>
        <strain evidence="1">GVMAG-S-ERX556022-25</strain>
    </source>
</reference>
<accession>A0A6C0AZX2</accession>
<evidence type="ECO:0000313" key="1">
    <source>
        <dbReference type="EMBL" id="QHS84830.1"/>
    </source>
</evidence>
<protein>
    <recommendedName>
        <fullName evidence="2">NET domain-containing protein</fullName>
    </recommendedName>
</protein>
<dbReference type="AlphaFoldDB" id="A0A6C0AZX2"/>
<proteinExistence type="predicted"/>
<sequence>MIATDRLQEIKENIEVMNKCYQIEILKILNNEPSVVISENNNGIFINLTDLDITIIDKLEKFIKYVTEQQNQLTIIEEEKAIIKNEFFKQNKKIVKNKSNKEDNNIILDA</sequence>
<organism evidence="1">
    <name type="scientific">viral metagenome</name>
    <dbReference type="NCBI Taxonomy" id="1070528"/>
    <lineage>
        <taxon>unclassified sequences</taxon>
        <taxon>metagenomes</taxon>
        <taxon>organismal metagenomes</taxon>
    </lineage>
</organism>
<name>A0A6C0AZX2_9ZZZZ</name>